<dbReference type="AlphaFoldDB" id="A0A5B7II83"/>
<dbReference type="Proteomes" id="UP000324222">
    <property type="component" value="Unassembled WGS sequence"/>
</dbReference>
<sequence>MKDEREAKGEFFVQREAYRSIPSLASPAESMTEGRGAAYRKGWEGRRTEEGGEGRRREQEAKKGWDRQGESLRVKGSWR</sequence>
<feature type="compositionally biased region" description="Basic and acidic residues" evidence="1">
    <location>
        <begin position="41"/>
        <end position="73"/>
    </location>
</feature>
<evidence type="ECO:0000313" key="2">
    <source>
        <dbReference type="EMBL" id="MPC80518.1"/>
    </source>
</evidence>
<protein>
    <submittedName>
        <fullName evidence="2">Uncharacterized protein</fullName>
    </submittedName>
</protein>
<proteinExistence type="predicted"/>
<accession>A0A5B7II83</accession>
<organism evidence="2 3">
    <name type="scientific">Portunus trituberculatus</name>
    <name type="common">Swimming crab</name>
    <name type="synonym">Neptunus trituberculatus</name>
    <dbReference type="NCBI Taxonomy" id="210409"/>
    <lineage>
        <taxon>Eukaryota</taxon>
        <taxon>Metazoa</taxon>
        <taxon>Ecdysozoa</taxon>
        <taxon>Arthropoda</taxon>
        <taxon>Crustacea</taxon>
        <taxon>Multicrustacea</taxon>
        <taxon>Malacostraca</taxon>
        <taxon>Eumalacostraca</taxon>
        <taxon>Eucarida</taxon>
        <taxon>Decapoda</taxon>
        <taxon>Pleocyemata</taxon>
        <taxon>Brachyura</taxon>
        <taxon>Eubrachyura</taxon>
        <taxon>Portunoidea</taxon>
        <taxon>Portunidae</taxon>
        <taxon>Portuninae</taxon>
        <taxon>Portunus</taxon>
    </lineage>
</organism>
<evidence type="ECO:0000313" key="3">
    <source>
        <dbReference type="Proteomes" id="UP000324222"/>
    </source>
</evidence>
<comment type="caution">
    <text evidence="2">The sequence shown here is derived from an EMBL/GenBank/DDBJ whole genome shotgun (WGS) entry which is preliminary data.</text>
</comment>
<dbReference type="EMBL" id="VSRR010054245">
    <property type="protein sequence ID" value="MPC80518.1"/>
    <property type="molecule type" value="Genomic_DNA"/>
</dbReference>
<gene>
    <name evidence="2" type="ORF">E2C01_075098</name>
</gene>
<keyword evidence="3" id="KW-1185">Reference proteome</keyword>
<name>A0A5B7II83_PORTR</name>
<feature type="region of interest" description="Disordered" evidence="1">
    <location>
        <begin position="24"/>
        <end position="79"/>
    </location>
</feature>
<reference evidence="2 3" key="1">
    <citation type="submission" date="2019-05" db="EMBL/GenBank/DDBJ databases">
        <title>Another draft genome of Portunus trituberculatus and its Hox gene families provides insights of decapod evolution.</title>
        <authorList>
            <person name="Jeong J.-H."/>
            <person name="Song I."/>
            <person name="Kim S."/>
            <person name="Choi T."/>
            <person name="Kim D."/>
            <person name="Ryu S."/>
            <person name="Kim W."/>
        </authorList>
    </citation>
    <scope>NUCLEOTIDE SEQUENCE [LARGE SCALE GENOMIC DNA]</scope>
    <source>
        <tissue evidence="2">Muscle</tissue>
    </source>
</reference>
<evidence type="ECO:0000256" key="1">
    <source>
        <dbReference type="SAM" id="MobiDB-lite"/>
    </source>
</evidence>